<dbReference type="HOGENOM" id="CLU_001570_22_3_1"/>
<dbReference type="PRINTS" id="PR00385">
    <property type="entry name" value="P450"/>
</dbReference>
<dbReference type="PROSITE" id="PS00086">
    <property type="entry name" value="CYTOCHROME_P450"/>
    <property type="match status" value="1"/>
</dbReference>
<dbReference type="InterPro" id="IPR050182">
    <property type="entry name" value="Cytochrome_P450_fam2"/>
</dbReference>
<dbReference type="AlphaFoldDB" id="T1IZ49"/>
<dbReference type="GO" id="GO:0020037">
    <property type="term" value="F:heme binding"/>
    <property type="evidence" value="ECO:0007669"/>
    <property type="project" value="InterPro"/>
</dbReference>
<comment type="cofactor">
    <cofactor evidence="1 7">
        <name>heme</name>
        <dbReference type="ChEBI" id="CHEBI:30413"/>
    </cofactor>
</comment>
<evidence type="ECO:0000256" key="3">
    <source>
        <dbReference type="ARBA" id="ARBA00022723"/>
    </source>
</evidence>
<dbReference type="PANTHER" id="PTHR24300">
    <property type="entry name" value="CYTOCHROME P450 508A4-RELATED"/>
    <property type="match status" value="1"/>
</dbReference>
<accession>T1IZ49</accession>
<keyword evidence="5 7" id="KW-0408">Iron</keyword>
<dbReference type="GO" id="GO:0006082">
    <property type="term" value="P:organic acid metabolic process"/>
    <property type="evidence" value="ECO:0007669"/>
    <property type="project" value="TreeGrafter"/>
</dbReference>
<name>T1IZ49_STRMM</name>
<comment type="similarity">
    <text evidence="2 8">Belongs to the cytochrome P450 family.</text>
</comment>
<evidence type="ECO:0000256" key="1">
    <source>
        <dbReference type="ARBA" id="ARBA00001971"/>
    </source>
</evidence>
<reference evidence="10" key="1">
    <citation type="submission" date="2011-05" db="EMBL/GenBank/DDBJ databases">
        <authorList>
            <person name="Richards S.R."/>
            <person name="Qu J."/>
            <person name="Jiang H."/>
            <person name="Jhangiani S.N."/>
            <person name="Agravi P."/>
            <person name="Goodspeed R."/>
            <person name="Gross S."/>
            <person name="Mandapat C."/>
            <person name="Jackson L."/>
            <person name="Mathew T."/>
            <person name="Pu L."/>
            <person name="Thornton R."/>
            <person name="Saada N."/>
            <person name="Wilczek-Boney K.B."/>
            <person name="Lee S."/>
            <person name="Kovar C."/>
            <person name="Wu Y."/>
            <person name="Scherer S.E."/>
            <person name="Worley K.C."/>
            <person name="Muzny D.M."/>
            <person name="Gibbs R."/>
        </authorList>
    </citation>
    <scope>NUCLEOTIDE SEQUENCE</scope>
    <source>
        <strain evidence="10">Brora</strain>
    </source>
</reference>
<evidence type="ECO:0000313" key="9">
    <source>
        <dbReference type="EnsemblMetazoa" id="SMAR006520-PA"/>
    </source>
</evidence>
<evidence type="ECO:0000256" key="5">
    <source>
        <dbReference type="ARBA" id="ARBA00023004"/>
    </source>
</evidence>
<dbReference type="GO" id="GO:0005506">
    <property type="term" value="F:iron ion binding"/>
    <property type="evidence" value="ECO:0007669"/>
    <property type="project" value="InterPro"/>
</dbReference>
<dbReference type="Pfam" id="PF00067">
    <property type="entry name" value="p450"/>
    <property type="match status" value="1"/>
</dbReference>
<dbReference type="SUPFAM" id="SSF48264">
    <property type="entry name" value="Cytochrome P450"/>
    <property type="match status" value="1"/>
</dbReference>
<keyword evidence="7 8" id="KW-0349">Heme</keyword>
<evidence type="ECO:0008006" key="11">
    <source>
        <dbReference type="Google" id="ProtNLM"/>
    </source>
</evidence>
<organism evidence="9 10">
    <name type="scientific">Strigamia maritima</name>
    <name type="common">European centipede</name>
    <name type="synonym">Geophilus maritimus</name>
    <dbReference type="NCBI Taxonomy" id="126957"/>
    <lineage>
        <taxon>Eukaryota</taxon>
        <taxon>Metazoa</taxon>
        <taxon>Ecdysozoa</taxon>
        <taxon>Arthropoda</taxon>
        <taxon>Myriapoda</taxon>
        <taxon>Chilopoda</taxon>
        <taxon>Pleurostigmophora</taxon>
        <taxon>Geophilomorpha</taxon>
        <taxon>Linotaeniidae</taxon>
        <taxon>Strigamia</taxon>
    </lineage>
</organism>
<evidence type="ECO:0000256" key="6">
    <source>
        <dbReference type="ARBA" id="ARBA00023033"/>
    </source>
</evidence>
<dbReference type="STRING" id="126957.T1IZ49"/>
<evidence type="ECO:0000256" key="2">
    <source>
        <dbReference type="ARBA" id="ARBA00010617"/>
    </source>
</evidence>
<evidence type="ECO:0000256" key="4">
    <source>
        <dbReference type="ARBA" id="ARBA00023002"/>
    </source>
</evidence>
<dbReference type="InterPro" id="IPR017972">
    <property type="entry name" value="Cyt_P450_CS"/>
</dbReference>
<dbReference type="Proteomes" id="UP000014500">
    <property type="component" value="Unassembled WGS sequence"/>
</dbReference>
<dbReference type="EnsemblMetazoa" id="SMAR006520-RA">
    <property type="protein sequence ID" value="SMAR006520-PA"/>
    <property type="gene ID" value="SMAR006520"/>
</dbReference>
<evidence type="ECO:0000256" key="7">
    <source>
        <dbReference type="PIRSR" id="PIRSR602401-1"/>
    </source>
</evidence>
<protein>
    <recommendedName>
        <fullName evidence="11">Cytochrome P450</fullName>
    </recommendedName>
</protein>
<dbReference type="FunFam" id="1.10.630.10:FF:000036">
    <property type="entry name" value="CYtochrome P450 family"/>
    <property type="match status" value="1"/>
</dbReference>
<feature type="binding site" description="axial binding residue" evidence="7">
    <location>
        <position position="424"/>
    </location>
    <ligand>
        <name>heme</name>
        <dbReference type="ChEBI" id="CHEBI:30413"/>
    </ligand>
    <ligandPart>
        <name>Fe</name>
        <dbReference type="ChEBI" id="CHEBI:18248"/>
    </ligandPart>
</feature>
<dbReference type="EMBL" id="JH431707">
    <property type="status" value="NOT_ANNOTATED_CDS"/>
    <property type="molecule type" value="Genomic_DNA"/>
</dbReference>
<keyword evidence="6 8" id="KW-0503">Monooxygenase</keyword>
<evidence type="ECO:0000313" key="10">
    <source>
        <dbReference type="Proteomes" id="UP000014500"/>
    </source>
</evidence>
<evidence type="ECO:0000256" key="8">
    <source>
        <dbReference type="RuleBase" id="RU000461"/>
    </source>
</evidence>
<dbReference type="GO" id="GO:0016712">
    <property type="term" value="F:oxidoreductase activity, acting on paired donors, with incorporation or reduction of molecular oxygen, reduced flavin or flavoprotein as one donor, and incorporation of one atom of oxygen"/>
    <property type="evidence" value="ECO:0007669"/>
    <property type="project" value="TreeGrafter"/>
</dbReference>
<dbReference type="GO" id="GO:0005737">
    <property type="term" value="C:cytoplasm"/>
    <property type="evidence" value="ECO:0007669"/>
    <property type="project" value="TreeGrafter"/>
</dbReference>
<dbReference type="GO" id="GO:0006805">
    <property type="term" value="P:xenobiotic metabolic process"/>
    <property type="evidence" value="ECO:0007669"/>
    <property type="project" value="TreeGrafter"/>
</dbReference>
<dbReference type="InterPro" id="IPR036396">
    <property type="entry name" value="Cyt_P450_sf"/>
</dbReference>
<dbReference type="InterPro" id="IPR002401">
    <property type="entry name" value="Cyt_P450_E_grp-I"/>
</dbReference>
<dbReference type="InterPro" id="IPR001128">
    <property type="entry name" value="Cyt_P450"/>
</dbReference>
<dbReference type="PhylomeDB" id="T1IZ49"/>
<dbReference type="PRINTS" id="PR00463">
    <property type="entry name" value="EP450I"/>
</dbReference>
<sequence>MFVLILVGLLLVWMFVDKFYSKFRRYPPGPVNLPLVGALPFLGKKPFVKFAEWARIHGPVIRIRVGLKNVVVLNSYEAIVEAFVKKGKVFNHRNPVSLLRLEMKGLGLLNNEGDSWAVHRRFTTRCLKNLGFGKIAIETHLLDEISEMISDMQREKGGFFDPKNMLMLTVANMMWSTVAGQRFQRGDPKLLELAKMNDDVIKSIGTMGILSFYPQLRYVFHKKYETFKTAIDNLKEYLHQLIDHHHQMLTDKDKPSDLISEYLAAAEGKELSSEFTDQQICAVLLDLFVAGLETTVTVIRWAILLAVKHSHVQYKLMREIDQIIGHFRLPTNDDRLRMPYTEAFVAEVLRYSCVVPMVHHCTAHDTHLMDFFIPAGTPIIANLWSFHMDQRNDDSFDVDRFLDGENKLLKVEQFIPFGVGKRGCPGESVARMEIFLVLTSLLQKFIIKPGSELCTEPNIGLVLSPRNFSICLEQRRSLSES</sequence>
<dbReference type="PANTHER" id="PTHR24300:SF403">
    <property type="entry name" value="CYTOCHROME P450 306A1"/>
    <property type="match status" value="1"/>
</dbReference>
<dbReference type="eggNOG" id="KOG0156">
    <property type="taxonomic scope" value="Eukaryota"/>
</dbReference>
<keyword evidence="4 8" id="KW-0560">Oxidoreductase</keyword>
<keyword evidence="10" id="KW-1185">Reference proteome</keyword>
<keyword evidence="3 7" id="KW-0479">Metal-binding</keyword>
<dbReference type="Gene3D" id="1.10.630.10">
    <property type="entry name" value="Cytochrome P450"/>
    <property type="match status" value="1"/>
</dbReference>
<reference evidence="9" key="2">
    <citation type="submission" date="2015-02" db="UniProtKB">
        <authorList>
            <consortium name="EnsemblMetazoa"/>
        </authorList>
    </citation>
    <scope>IDENTIFICATION</scope>
</reference>
<dbReference type="GO" id="GO:0008395">
    <property type="term" value="F:steroid hydroxylase activity"/>
    <property type="evidence" value="ECO:0007669"/>
    <property type="project" value="TreeGrafter"/>
</dbReference>
<proteinExistence type="inferred from homology"/>